<dbReference type="SMART" id="SM00052">
    <property type="entry name" value="EAL"/>
    <property type="match status" value="1"/>
</dbReference>
<keyword evidence="1" id="KW-1133">Transmembrane helix</keyword>
<dbReference type="Pfam" id="PF00990">
    <property type="entry name" value="GGDEF"/>
    <property type="match status" value="1"/>
</dbReference>
<evidence type="ECO:0000259" key="3">
    <source>
        <dbReference type="PROSITE" id="PS50887"/>
    </source>
</evidence>
<dbReference type="CDD" id="cd01948">
    <property type="entry name" value="EAL"/>
    <property type="match status" value="1"/>
</dbReference>
<evidence type="ECO:0000313" key="4">
    <source>
        <dbReference type="EMBL" id="CUH53877.1"/>
    </source>
</evidence>
<dbReference type="InterPro" id="IPR001633">
    <property type="entry name" value="EAL_dom"/>
</dbReference>
<name>A0A0P1EU63_9RHOB</name>
<dbReference type="NCBIfam" id="TIGR00254">
    <property type="entry name" value="GGDEF"/>
    <property type="match status" value="1"/>
</dbReference>
<dbReference type="PROSITE" id="PS50883">
    <property type="entry name" value="EAL"/>
    <property type="match status" value="1"/>
</dbReference>
<accession>A0A0P1EU63</accession>
<dbReference type="EC" id="3.1.4.52" evidence="4"/>
<dbReference type="STRING" id="321267.SHM7688_03346"/>
<organism evidence="4 5">
    <name type="scientific">Shimia marina</name>
    <dbReference type="NCBI Taxonomy" id="321267"/>
    <lineage>
        <taxon>Bacteria</taxon>
        <taxon>Pseudomonadati</taxon>
        <taxon>Pseudomonadota</taxon>
        <taxon>Alphaproteobacteria</taxon>
        <taxon>Rhodobacterales</taxon>
        <taxon>Roseobacteraceae</taxon>
    </lineage>
</organism>
<dbReference type="Pfam" id="PF00563">
    <property type="entry name" value="EAL"/>
    <property type="match status" value="1"/>
</dbReference>
<dbReference type="GO" id="GO:0071111">
    <property type="term" value="F:cyclic-guanylate-specific phosphodiesterase activity"/>
    <property type="evidence" value="ECO:0007669"/>
    <property type="project" value="UniProtKB-EC"/>
</dbReference>
<gene>
    <name evidence="4" type="primary">gmr_3</name>
    <name evidence="4" type="ORF">SHM7688_03346</name>
</gene>
<dbReference type="OrthoDB" id="9814202at2"/>
<dbReference type="RefSeq" id="WP_144432618.1">
    <property type="nucleotide sequence ID" value="NZ_CYPW01000032.1"/>
</dbReference>
<dbReference type="Gene3D" id="3.30.70.270">
    <property type="match status" value="1"/>
</dbReference>
<dbReference type="Gene3D" id="3.20.20.450">
    <property type="entry name" value="EAL domain"/>
    <property type="match status" value="1"/>
</dbReference>
<dbReference type="Proteomes" id="UP000054823">
    <property type="component" value="Unassembled WGS sequence"/>
</dbReference>
<dbReference type="PANTHER" id="PTHR33121">
    <property type="entry name" value="CYCLIC DI-GMP PHOSPHODIESTERASE PDEF"/>
    <property type="match status" value="1"/>
</dbReference>
<dbReference type="InterPro" id="IPR000160">
    <property type="entry name" value="GGDEF_dom"/>
</dbReference>
<dbReference type="EMBL" id="CYPW01000032">
    <property type="protein sequence ID" value="CUH53877.1"/>
    <property type="molecule type" value="Genomic_DNA"/>
</dbReference>
<keyword evidence="4" id="KW-0378">Hydrolase</keyword>
<reference evidence="4 5" key="1">
    <citation type="submission" date="2015-09" db="EMBL/GenBank/DDBJ databases">
        <authorList>
            <consortium name="Swine Surveillance"/>
        </authorList>
    </citation>
    <scope>NUCLEOTIDE SEQUENCE [LARGE SCALE GENOMIC DNA]</scope>
    <source>
        <strain evidence="4 5">CECT 7688</strain>
    </source>
</reference>
<keyword evidence="1" id="KW-0472">Membrane</keyword>
<dbReference type="InterPro" id="IPR029787">
    <property type="entry name" value="Nucleotide_cyclase"/>
</dbReference>
<dbReference type="InterPro" id="IPR007892">
    <property type="entry name" value="CHASE4"/>
</dbReference>
<dbReference type="InterPro" id="IPR050706">
    <property type="entry name" value="Cyclic-di-GMP_PDE-like"/>
</dbReference>
<feature type="transmembrane region" description="Helical" evidence="1">
    <location>
        <begin position="16"/>
        <end position="37"/>
    </location>
</feature>
<dbReference type="CDD" id="cd01949">
    <property type="entry name" value="GGDEF"/>
    <property type="match status" value="1"/>
</dbReference>
<dbReference type="InterPro" id="IPR043128">
    <property type="entry name" value="Rev_trsase/Diguanyl_cyclase"/>
</dbReference>
<keyword evidence="5" id="KW-1185">Reference proteome</keyword>
<dbReference type="Pfam" id="PF05228">
    <property type="entry name" value="CHASE4"/>
    <property type="match status" value="1"/>
</dbReference>
<evidence type="ECO:0000259" key="2">
    <source>
        <dbReference type="PROSITE" id="PS50883"/>
    </source>
</evidence>
<keyword evidence="1" id="KW-0812">Transmembrane</keyword>
<feature type="domain" description="EAL" evidence="2">
    <location>
        <begin position="478"/>
        <end position="728"/>
    </location>
</feature>
<evidence type="ECO:0000256" key="1">
    <source>
        <dbReference type="SAM" id="Phobius"/>
    </source>
</evidence>
<feature type="transmembrane region" description="Helical" evidence="1">
    <location>
        <begin position="263"/>
        <end position="288"/>
    </location>
</feature>
<dbReference type="SMART" id="SM00267">
    <property type="entry name" value="GGDEF"/>
    <property type="match status" value="1"/>
</dbReference>
<dbReference type="SUPFAM" id="SSF55073">
    <property type="entry name" value="Nucleotide cyclase"/>
    <property type="match status" value="1"/>
</dbReference>
<evidence type="ECO:0000313" key="5">
    <source>
        <dbReference type="Proteomes" id="UP000054823"/>
    </source>
</evidence>
<sequence>MRERLSWLSQSRSVELIVLFCFAALIVAFGVVFTLIWDAEERASRREITSVQRVFESHKYALLNEMERYAASNAAYINIEYDFSGPWVKNRFADDMAEEFPHSGAFLLSPDDQVTFEHTTAEVSDVAPVFTNPMFQAAVAEIRTNFQELRALMPQGSGNFSGKLDQLSDIQALTIKDQVALVGSFAIVPDPGGIPISENMPYVLVTIHLLDRPHLDRILQNLSLAHLEFSPTPGDRWAEFPILGADGSVKGYMTWPPMSRSMIILLTSAPVLLLFVGLIVALATIAILRNARAQNKLKALVQKSLYDAQHDSLTGFAERKHFYERVADTLDNPPSGAAALIYCDIDRFKHINDTWGHAAGDEVIKVLSSRINTRFATNRIAGRVGGDEFVILVTGYEDATEIETATRDLLSSLNQPLTIGGKPIAPQCRAGVAHFPDHGQSAKELMHAADVALRHCKTTAQRDFAVFDPAMDDGLIENRELRSDLQTAAQDGQLELYYQPILRNPDATPTGVEALLRWNHPTRGLVPPDRFLPLAEASGLMPEIGKWVVQKAIKDAAEWPMAFGVSINVNSSQLLHPEFAQDVENALAAHGLPAEKLTVEITESQILDRIEDTQTVQQTLNNLGVRFALDDFGTGYSSLSYLHLFEFHSLKIDKSFLVGHNFTDNTKGLLTTMINIGQVLSMSVVVEGVETDAQRAFLRHSGCDFLQGFLFARPLPLSDLLTAYGQSDLDTPRVSVTPE</sequence>
<feature type="domain" description="GGDEF" evidence="3">
    <location>
        <begin position="336"/>
        <end position="469"/>
    </location>
</feature>
<dbReference type="PANTHER" id="PTHR33121:SF79">
    <property type="entry name" value="CYCLIC DI-GMP PHOSPHODIESTERASE PDED-RELATED"/>
    <property type="match status" value="1"/>
</dbReference>
<proteinExistence type="predicted"/>
<dbReference type="InterPro" id="IPR035919">
    <property type="entry name" value="EAL_sf"/>
</dbReference>
<dbReference type="PROSITE" id="PS50887">
    <property type="entry name" value="GGDEF"/>
    <property type="match status" value="1"/>
</dbReference>
<dbReference type="SUPFAM" id="SSF141868">
    <property type="entry name" value="EAL domain-like"/>
    <property type="match status" value="1"/>
</dbReference>
<protein>
    <submittedName>
        <fullName evidence="4">Cyclic di-GMP phosphodiesterase Gmr</fullName>
        <ecNumber evidence="4">3.1.4.52</ecNumber>
    </submittedName>
</protein>
<dbReference type="AlphaFoldDB" id="A0A0P1EU63"/>